<evidence type="ECO:0000313" key="2">
    <source>
        <dbReference type="Proteomes" id="UP000265566"/>
    </source>
</evidence>
<dbReference type="AlphaFoldDB" id="A0A396HHF8"/>
<organism evidence="1 2">
    <name type="scientific">Medicago truncatula</name>
    <name type="common">Barrel medic</name>
    <name type="synonym">Medicago tribuloides</name>
    <dbReference type="NCBI Taxonomy" id="3880"/>
    <lineage>
        <taxon>Eukaryota</taxon>
        <taxon>Viridiplantae</taxon>
        <taxon>Streptophyta</taxon>
        <taxon>Embryophyta</taxon>
        <taxon>Tracheophyta</taxon>
        <taxon>Spermatophyta</taxon>
        <taxon>Magnoliopsida</taxon>
        <taxon>eudicotyledons</taxon>
        <taxon>Gunneridae</taxon>
        <taxon>Pentapetalae</taxon>
        <taxon>rosids</taxon>
        <taxon>fabids</taxon>
        <taxon>Fabales</taxon>
        <taxon>Fabaceae</taxon>
        <taxon>Papilionoideae</taxon>
        <taxon>50 kb inversion clade</taxon>
        <taxon>NPAAA clade</taxon>
        <taxon>Hologalegina</taxon>
        <taxon>IRL clade</taxon>
        <taxon>Trifolieae</taxon>
        <taxon>Medicago</taxon>
    </lineage>
</organism>
<evidence type="ECO:0000313" key="1">
    <source>
        <dbReference type="EMBL" id="RHN52686.1"/>
    </source>
</evidence>
<protein>
    <submittedName>
        <fullName evidence="1">Uncharacterized protein</fullName>
    </submittedName>
</protein>
<reference evidence="2" key="1">
    <citation type="journal article" date="2018" name="Nat. Plants">
        <title>Whole-genome landscape of Medicago truncatula symbiotic genes.</title>
        <authorList>
            <person name="Pecrix Y."/>
            <person name="Staton S.E."/>
            <person name="Sallet E."/>
            <person name="Lelandais-Briere C."/>
            <person name="Moreau S."/>
            <person name="Carrere S."/>
            <person name="Blein T."/>
            <person name="Jardinaud M.F."/>
            <person name="Latrasse D."/>
            <person name="Zouine M."/>
            <person name="Zahm M."/>
            <person name="Kreplak J."/>
            <person name="Mayjonade B."/>
            <person name="Satge C."/>
            <person name="Perez M."/>
            <person name="Cauet S."/>
            <person name="Marande W."/>
            <person name="Chantry-Darmon C."/>
            <person name="Lopez-Roques C."/>
            <person name="Bouchez O."/>
            <person name="Berard A."/>
            <person name="Debelle F."/>
            <person name="Munos S."/>
            <person name="Bendahmane A."/>
            <person name="Berges H."/>
            <person name="Niebel A."/>
            <person name="Buitink J."/>
            <person name="Frugier F."/>
            <person name="Benhamed M."/>
            <person name="Crespi M."/>
            <person name="Gouzy J."/>
            <person name="Gamas P."/>
        </authorList>
    </citation>
    <scope>NUCLEOTIDE SEQUENCE [LARGE SCALE GENOMIC DNA]</scope>
    <source>
        <strain evidence="2">cv. Jemalong A17</strain>
    </source>
</reference>
<accession>A0A396HHF8</accession>
<name>A0A396HHF8_MEDTR</name>
<gene>
    <name evidence="1" type="ORF">MtrunA17_Chr6g0483191</name>
</gene>
<proteinExistence type="predicted"/>
<dbReference type="Gramene" id="rna37384">
    <property type="protein sequence ID" value="RHN52686.1"/>
    <property type="gene ID" value="gene37384"/>
</dbReference>
<comment type="caution">
    <text evidence="1">The sequence shown here is derived from an EMBL/GenBank/DDBJ whole genome shotgun (WGS) entry which is preliminary data.</text>
</comment>
<dbReference type="Proteomes" id="UP000265566">
    <property type="component" value="Chromosome 6"/>
</dbReference>
<sequence length="78" mass="8719">MSFPSSNWPGLLIVGSVLARKDDLLQQGQYVVLRAFLAEHACHFQQVCPLLVDYHSFSLSFSASVSFAEHVCLVHLAW</sequence>
<dbReference type="EMBL" id="PSQE01000006">
    <property type="protein sequence ID" value="RHN52686.1"/>
    <property type="molecule type" value="Genomic_DNA"/>
</dbReference>